<protein>
    <recommendedName>
        <fullName evidence="10">Probable lipid II flippase MurJ</fullName>
    </recommendedName>
</protein>
<keyword evidence="10 11" id="KW-0813">Transport</keyword>
<keyword evidence="6 10" id="KW-1133">Transmembrane helix</keyword>
<dbReference type="PANTHER" id="PTHR47019:SF1">
    <property type="entry name" value="LIPID II FLIPPASE MURJ"/>
    <property type="match status" value="1"/>
</dbReference>
<sequence length="516" mass="54951">MSAAVLLSRILGLVRGQVLAALFGAGLAIDAFVVAFRIPNLLRDLFAEGALSSAFVTVFTHYDQRLGPERTWRLANNVVMAVLVLVGGISLLGLVFSPRLVEFMAPDFGLVPGKLQLTATMTRIMFPFLLLVSLAAVAMGILNTKEKFFVPALASSFFNLGSIVVGVSLALLLPRFGVPPIVGMAWGTLAGGLMQLLIQAPQLWRLGFRPLAVFDWRDEGLRHIFRLMLPAVVGLSASQINIFINTFYASSCEQGSVSWLNYAYRLVHLPQGLFGVALSVATLPMVSRFAAHRDLAGMKEAFRSSLGLAMLLTIPAAAGLIALAGPICAVIFQHGRFTALDTQQTAAALILYSLGLFAFAGVKILVPVFYALNDTRIPVVGSFLTVAANIAAINLTIASLGHRAIALSTSVSMLVNLLFLGAALYRKVEGYPVGELLATLGKVAGASTLMGLAVWGAYSLAIAWLGGGLLKELAALGGSIVLGVALYLALIAPLRIPEFQNLVEGFKSRWRRGRAD</sequence>
<evidence type="ECO:0000256" key="9">
    <source>
        <dbReference type="ARBA" id="ARBA00061532"/>
    </source>
</evidence>
<feature type="transmembrane region" description="Helical" evidence="10">
    <location>
        <begin position="74"/>
        <end position="96"/>
    </location>
</feature>
<dbReference type="HAMAP" id="MF_02078">
    <property type="entry name" value="MurJ_MviN"/>
    <property type="match status" value="1"/>
</dbReference>
<comment type="pathway">
    <text evidence="10">Cell wall biogenesis; peptidoglycan biosynthesis.</text>
</comment>
<dbReference type="InterPro" id="IPR051050">
    <property type="entry name" value="Lipid_II_flippase_MurJ/MviN"/>
</dbReference>
<keyword evidence="5 10" id="KW-0573">Peptidoglycan synthesis</keyword>
<keyword evidence="2 10" id="KW-1003">Cell membrane</keyword>
<keyword evidence="4 10" id="KW-0133">Cell shape</keyword>
<name>A0A7C3UVZ3_9BACT</name>
<feature type="transmembrane region" description="Helical" evidence="10">
    <location>
        <begin position="446"/>
        <end position="467"/>
    </location>
</feature>
<evidence type="ECO:0000256" key="8">
    <source>
        <dbReference type="ARBA" id="ARBA00060041"/>
    </source>
</evidence>
<proteinExistence type="inferred from homology"/>
<dbReference type="GO" id="GO:0005886">
    <property type="term" value="C:plasma membrane"/>
    <property type="evidence" value="ECO:0007669"/>
    <property type="project" value="UniProtKB-SubCell"/>
</dbReference>
<dbReference type="UniPathway" id="UPA00219"/>
<keyword evidence="10 11" id="KW-0961">Cell wall biogenesis/degradation</keyword>
<evidence type="ECO:0000256" key="5">
    <source>
        <dbReference type="ARBA" id="ARBA00022984"/>
    </source>
</evidence>
<dbReference type="GO" id="GO:0015648">
    <property type="term" value="F:lipid-linked peptidoglycan transporter activity"/>
    <property type="evidence" value="ECO:0007669"/>
    <property type="project" value="UniProtKB-UniRule"/>
</dbReference>
<comment type="function">
    <text evidence="8 10 11">Involved in peptidoglycan biosynthesis. Transports lipid-linked peptidoglycan precursors from the inner to the outer leaflet of the cytoplasmic membrane.</text>
</comment>
<feature type="transmembrane region" description="Helical" evidence="10">
    <location>
        <begin position="124"/>
        <end position="142"/>
    </location>
</feature>
<dbReference type="GO" id="GO:0009252">
    <property type="term" value="P:peptidoglycan biosynthetic process"/>
    <property type="evidence" value="ECO:0007669"/>
    <property type="project" value="UniProtKB-UniRule"/>
</dbReference>
<feature type="transmembrane region" description="Helical" evidence="10">
    <location>
        <begin position="404"/>
        <end position="425"/>
    </location>
</feature>
<feature type="transmembrane region" description="Helical" evidence="10">
    <location>
        <begin position="268"/>
        <end position="287"/>
    </location>
</feature>
<reference evidence="12" key="1">
    <citation type="journal article" date="2020" name="mSystems">
        <title>Genome- and Community-Level Interaction Insights into Carbon Utilization and Element Cycling Functions of Hydrothermarchaeota in Hydrothermal Sediment.</title>
        <authorList>
            <person name="Zhou Z."/>
            <person name="Liu Y."/>
            <person name="Xu W."/>
            <person name="Pan J."/>
            <person name="Luo Z.H."/>
            <person name="Li M."/>
        </authorList>
    </citation>
    <scope>NUCLEOTIDE SEQUENCE [LARGE SCALE GENOMIC DNA]</scope>
    <source>
        <strain evidence="12">SpSt-897</strain>
    </source>
</reference>
<comment type="caution">
    <text evidence="12">The sequence shown here is derived from an EMBL/GenBank/DDBJ whole genome shotgun (WGS) entry which is preliminary data.</text>
</comment>
<feature type="transmembrane region" description="Helical" evidence="10">
    <location>
        <begin position="346"/>
        <end position="372"/>
    </location>
</feature>
<dbReference type="EMBL" id="DTMF01000018">
    <property type="protein sequence ID" value="HGF32878.1"/>
    <property type="molecule type" value="Genomic_DNA"/>
</dbReference>
<dbReference type="PIRSF" id="PIRSF002869">
    <property type="entry name" value="MviN"/>
    <property type="match status" value="1"/>
</dbReference>
<feature type="transmembrane region" description="Helical" evidence="10">
    <location>
        <begin position="149"/>
        <end position="172"/>
    </location>
</feature>
<feature type="transmembrane region" description="Helical" evidence="10">
    <location>
        <begin position="227"/>
        <end position="248"/>
    </location>
</feature>
<dbReference type="GO" id="GO:0008360">
    <property type="term" value="P:regulation of cell shape"/>
    <property type="evidence" value="ECO:0007669"/>
    <property type="project" value="UniProtKB-UniRule"/>
</dbReference>
<accession>A0A7C3UVZ3</accession>
<feature type="transmembrane region" description="Helical" evidence="10">
    <location>
        <begin position="379"/>
        <end position="398"/>
    </location>
</feature>
<evidence type="ECO:0000256" key="4">
    <source>
        <dbReference type="ARBA" id="ARBA00022960"/>
    </source>
</evidence>
<dbReference type="GO" id="GO:0071555">
    <property type="term" value="P:cell wall organization"/>
    <property type="evidence" value="ECO:0007669"/>
    <property type="project" value="UniProtKB-UniRule"/>
</dbReference>
<feature type="transmembrane region" description="Helical" evidence="10">
    <location>
        <begin position="18"/>
        <end position="39"/>
    </location>
</feature>
<dbReference type="GO" id="GO:0034204">
    <property type="term" value="P:lipid translocation"/>
    <property type="evidence" value="ECO:0007669"/>
    <property type="project" value="TreeGrafter"/>
</dbReference>
<keyword evidence="7 10" id="KW-0472">Membrane</keyword>
<dbReference type="PANTHER" id="PTHR47019">
    <property type="entry name" value="LIPID II FLIPPASE MURJ"/>
    <property type="match status" value="1"/>
</dbReference>
<gene>
    <name evidence="10 12" type="primary">murJ</name>
    <name evidence="12" type="ORF">ENW96_00615</name>
</gene>
<evidence type="ECO:0000313" key="12">
    <source>
        <dbReference type="EMBL" id="HGF32878.1"/>
    </source>
</evidence>
<organism evidence="12">
    <name type="scientific">Desulfobacca acetoxidans</name>
    <dbReference type="NCBI Taxonomy" id="60893"/>
    <lineage>
        <taxon>Bacteria</taxon>
        <taxon>Pseudomonadati</taxon>
        <taxon>Thermodesulfobacteriota</taxon>
        <taxon>Desulfobaccia</taxon>
        <taxon>Desulfobaccales</taxon>
        <taxon>Desulfobaccaceae</taxon>
        <taxon>Desulfobacca</taxon>
    </lineage>
</organism>
<evidence type="ECO:0000256" key="7">
    <source>
        <dbReference type="ARBA" id="ARBA00023136"/>
    </source>
</evidence>
<feature type="transmembrane region" description="Helical" evidence="10">
    <location>
        <begin position="45"/>
        <end position="62"/>
    </location>
</feature>
<evidence type="ECO:0000256" key="1">
    <source>
        <dbReference type="ARBA" id="ARBA00004651"/>
    </source>
</evidence>
<comment type="similarity">
    <text evidence="9 10 11">Belongs to the MurJ/MviN family.</text>
</comment>
<dbReference type="NCBIfam" id="TIGR01695">
    <property type="entry name" value="murJ_mviN"/>
    <property type="match status" value="1"/>
</dbReference>
<dbReference type="CDD" id="cd13123">
    <property type="entry name" value="MATE_MurJ_like"/>
    <property type="match status" value="1"/>
</dbReference>
<dbReference type="InterPro" id="IPR004268">
    <property type="entry name" value="MurJ"/>
</dbReference>
<evidence type="ECO:0000256" key="2">
    <source>
        <dbReference type="ARBA" id="ARBA00022475"/>
    </source>
</evidence>
<keyword evidence="3 10" id="KW-0812">Transmembrane</keyword>
<evidence type="ECO:0000256" key="11">
    <source>
        <dbReference type="PIRNR" id="PIRNR002869"/>
    </source>
</evidence>
<feature type="transmembrane region" description="Helical" evidence="10">
    <location>
        <begin position="473"/>
        <end position="492"/>
    </location>
</feature>
<feature type="transmembrane region" description="Helical" evidence="10">
    <location>
        <begin position="308"/>
        <end position="334"/>
    </location>
</feature>
<evidence type="ECO:0000256" key="3">
    <source>
        <dbReference type="ARBA" id="ARBA00022692"/>
    </source>
</evidence>
<dbReference type="Pfam" id="PF03023">
    <property type="entry name" value="MurJ"/>
    <property type="match status" value="1"/>
</dbReference>
<evidence type="ECO:0000256" key="6">
    <source>
        <dbReference type="ARBA" id="ARBA00022989"/>
    </source>
</evidence>
<dbReference type="PRINTS" id="PR01806">
    <property type="entry name" value="VIRFACTRMVIN"/>
</dbReference>
<feature type="transmembrane region" description="Helical" evidence="10">
    <location>
        <begin position="178"/>
        <end position="198"/>
    </location>
</feature>
<evidence type="ECO:0000256" key="10">
    <source>
        <dbReference type="HAMAP-Rule" id="MF_02078"/>
    </source>
</evidence>
<dbReference type="AlphaFoldDB" id="A0A7C3UVZ3"/>
<comment type="subcellular location">
    <subcellularLocation>
        <location evidence="1 10">Cell membrane</location>
        <topology evidence="1 10">Multi-pass membrane protein</topology>
    </subcellularLocation>
</comment>